<name>Q4S846_TETNG</name>
<comment type="caution">
    <text evidence="1">The sequence shown here is derived from an EMBL/GenBank/DDBJ whole genome shotgun (WGS) entry which is preliminary data.</text>
</comment>
<proteinExistence type="predicted"/>
<evidence type="ECO:0000313" key="1">
    <source>
        <dbReference type="EMBL" id="CAG03186.1"/>
    </source>
</evidence>
<accession>Q4S846</accession>
<reference evidence="1" key="1">
    <citation type="journal article" date="2004" name="Nature">
        <title>Genome duplication in the teleost fish Tetraodon nigroviridis reveals the early vertebrate proto-karyotype.</title>
        <authorList>
            <person name="Jaillon O."/>
            <person name="Aury J.-M."/>
            <person name="Brunet F."/>
            <person name="Petit J.-L."/>
            <person name="Stange-Thomann N."/>
            <person name="Mauceli E."/>
            <person name="Bouneau L."/>
            <person name="Fischer C."/>
            <person name="Ozouf-Costaz C."/>
            <person name="Bernot A."/>
            <person name="Nicaud S."/>
            <person name="Jaffe D."/>
            <person name="Fisher S."/>
            <person name="Lutfalla G."/>
            <person name="Dossat C."/>
            <person name="Segurens B."/>
            <person name="Dasilva C."/>
            <person name="Salanoubat M."/>
            <person name="Levy M."/>
            <person name="Boudet N."/>
            <person name="Castellano S."/>
            <person name="Anthouard V."/>
            <person name="Jubin C."/>
            <person name="Castelli V."/>
            <person name="Katinka M."/>
            <person name="Vacherie B."/>
            <person name="Biemont C."/>
            <person name="Skalli Z."/>
            <person name="Cattolico L."/>
            <person name="Poulain J."/>
            <person name="De Berardinis V."/>
            <person name="Cruaud C."/>
            <person name="Duprat S."/>
            <person name="Brottier P."/>
            <person name="Coutanceau J.-P."/>
            <person name="Gouzy J."/>
            <person name="Parra G."/>
            <person name="Lardier G."/>
            <person name="Chapple C."/>
            <person name="McKernan K.J."/>
            <person name="McEwan P."/>
            <person name="Bosak S."/>
            <person name="Kellis M."/>
            <person name="Volff J.-N."/>
            <person name="Guigo R."/>
            <person name="Zody M.C."/>
            <person name="Mesirov J."/>
            <person name="Lindblad-Toh K."/>
            <person name="Birren B."/>
            <person name="Nusbaum C."/>
            <person name="Kahn D."/>
            <person name="Robinson-Rechavi M."/>
            <person name="Laudet V."/>
            <person name="Schachter V."/>
            <person name="Quetier F."/>
            <person name="Saurin W."/>
            <person name="Scarpelli C."/>
            <person name="Wincker P."/>
            <person name="Lander E.S."/>
            <person name="Weissenbach J."/>
            <person name="Roest Crollius H."/>
        </authorList>
    </citation>
    <scope>NUCLEOTIDE SEQUENCE [LARGE SCALE GENOMIC DNA]</scope>
</reference>
<dbReference type="AlphaFoldDB" id="Q4S846"/>
<dbReference type="EMBL" id="CAAE01014710">
    <property type="protein sequence ID" value="CAG03186.1"/>
    <property type="molecule type" value="Genomic_DNA"/>
</dbReference>
<dbReference type="KEGG" id="tng:GSTEN00022514G001"/>
<protein>
    <submittedName>
        <fullName evidence="1">(spotted green pufferfish) hypothetical protein</fullName>
    </submittedName>
</protein>
<gene>
    <name evidence="1" type="ORF">GSTENG00022514001</name>
</gene>
<organism evidence="1">
    <name type="scientific">Tetraodon nigroviridis</name>
    <name type="common">Spotted green pufferfish</name>
    <name type="synonym">Chelonodon nigroviridis</name>
    <dbReference type="NCBI Taxonomy" id="99883"/>
    <lineage>
        <taxon>Eukaryota</taxon>
        <taxon>Metazoa</taxon>
        <taxon>Chordata</taxon>
        <taxon>Craniata</taxon>
        <taxon>Vertebrata</taxon>
        <taxon>Euteleostomi</taxon>
        <taxon>Actinopterygii</taxon>
        <taxon>Neopterygii</taxon>
        <taxon>Teleostei</taxon>
        <taxon>Neoteleostei</taxon>
        <taxon>Acanthomorphata</taxon>
        <taxon>Eupercaria</taxon>
        <taxon>Tetraodontiformes</taxon>
        <taxon>Tetradontoidea</taxon>
        <taxon>Tetraodontidae</taxon>
        <taxon>Tetraodon</taxon>
    </lineage>
</organism>
<reference evidence="1" key="2">
    <citation type="submission" date="2004-02" db="EMBL/GenBank/DDBJ databases">
        <authorList>
            <consortium name="Genoscope"/>
            <consortium name="Whitehead Institute Centre for Genome Research"/>
        </authorList>
    </citation>
    <scope>NUCLEOTIDE SEQUENCE</scope>
</reference>
<sequence length="91" mass="9661">MRSKARARKLAKSKSPFPLSLSAALSRRLGKLLRLYMSLSFVISLKRGGGHSLSRVNSSAENVSRSGRLARGSPHVSGLASLLPGVTTLCV</sequence>